<protein>
    <submittedName>
        <fullName evidence="2">ABC transporter substrate-binding protein</fullName>
    </submittedName>
</protein>
<feature type="chain" id="PRO_5045494516" evidence="1">
    <location>
        <begin position="27"/>
        <end position="440"/>
    </location>
</feature>
<feature type="signal peptide" evidence="1">
    <location>
        <begin position="1"/>
        <end position="26"/>
    </location>
</feature>
<comment type="caution">
    <text evidence="2">The sequence shown here is derived from an EMBL/GenBank/DDBJ whole genome shotgun (WGS) entry which is preliminary data.</text>
</comment>
<accession>A0ABV5TJT0</accession>
<dbReference type="PANTHER" id="PTHR43649:SF12">
    <property type="entry name" value="DIACETYLCHITOBIOSE BINDING PROTEIN DASA"/>
    <property type="match status" value="1"/>
</dbReference>
<dbReference type="PROSITE" id="PS51257">
    <property type="entry name" value="PROKAR_LIPOPROTEIN"/>
    <property type="match status" value="1"/>
</dbReference>
<sequence length="440" mass="45225">MITNRWTAVSRRGFLAAAVSAGVLLAATACGTGGGGSGSGGGTADTLTVWFPGNSAPEIELVTKKLVPEFESANKTKVQVTFVDWAQMSPKLNAGFAGNNAPDVFGHGPAAAAGFAAAKRIEPLDARIAALPEADRTDLAPYLASGQVAGGQYLIPLGGSGVLVAYRKDLLDKAGVTEPTTWTEAAEAARKLTVRDGGAIQQAGLMLQSAKIQRVQSFQGLIGSEGGELLSADGKEVTWNSPEGVKALEYFAGLYSGDGKVSDQLGLDFANQPAGQNPLATGKAAMVTATTGQILQMVKAVPELSSKIGVLSPLKAVDAKTFGGATTGLFVNADSAKKDLAWKFVEFMVSKGVNERYAETVGGLPVRASAVQGSYVTGQPLLKPFIDAAPAYVGSPNVPAWVQVRDVLDKHLEEALAGKATAKQALDDAAAEAGPLLAAQ</sequence>
<organism evidence="2 3">
    <name type="scientific">Streptosporangium vulgare</name>
    <dbReference type="NCBI Taxonomy" id="46190"/>
    <lineage>
        <taxon>Bacteria</taxon>
        <taxon>Bacillati</taxon>
        <taxon>Actinomycetota</taxon>
        <taxon>Actinomycetes</taxon>
        <taxon>Streptosporangiales</taxon>
        <taxon>Streptosporangiaceae</taxon>
        <taxon>Streptosporangium</taxon>
    </lineage>
</organism>
<dbReference type="Pfam" id="PF01547">
    <property type="entry name" value="SBP_bac_1"/>
    <property type="match status" value="1"/>
</dbReference>
<gene>
    <name evidence="2" type="ORF">ACFFRH_27680</name>
</gene>
<dbReference type="InterPro" id="IPR006059">
    <property type="entry name" value="SBP"/>
</dbReference>
<reference evidence="2 3" key="1">
    <citation type="submission" date="2024-09" db="EMBL/GenBank/DDBJ databases">
        <authorList>
            <person name="Sun Q."/>
            <person name="Mori K."/>
        </authorList>
    </citation>
    <scope>NUCLEOTIDE SEQUENCE [LARGE SCALE GENOMIC DNA]</scope>
    <source>
        <strain evidence="2 3">JCM 3028</strain>
    </source>
</reference>
<name>A0ABV5TJT0_9ACTN</name>
<dbReference type="PANTHER" id="PTHR43649">
    <property type="entry name" value="ARABINOSE-BINDING PROTEIN-RELATED"/>
    <property type="match status" value="1"/>
</dbReference>
<evidence type="ECO:0000313" key="2">
    <source>
        <dbReference type="EMBL" id="MFB9679277.1"/>
    </source>
</evidence>
<dbReference type="SUPFAM" id="SSF53850">
    <property type="entry name" value="Periplasmic binding protein-like II"/>
    <property type="match status" value="1"/>
</dbReference>
<dbReference type="Proteomes" id="UP001589610">
    <property type="component" value="Unassembled WGS sequence"/>
</dbReference>
<dbReference type="Gene3D" id="3.40.190.10">
    <property type="entry name" value="Periplasmic binding protein-like II"/>
    <property type="match status" value="1"/>
</dbReference>
<keyword evidence="1" id="KW-0732">Signal</keyword>
<dbReference type="EMBL" id="JBHMBS010000015">
    <property type="protein sequence ID" value="MFB9679277.1"/>
    <property type="molecule type" value="Genomic_DNA"/>
</dbReference>
<dbReference type="InterPro" id="IPR050490">
    <property type="entry name" value="Bact_solute-bd_prot1"/>
</dbReference>
<keyword evidence="3" id="KW-1185">Reference proteome</keyword>
<evidence type="ECO:0000256" key="1">
    <source>
        <dbReference type="SAM" id="SignalP"/>
    </source>
</evidence>
<dbReference type="CDD" id="cd14748">
    <property type="entry name" value="PBP2_UgpB"/>
    <property type="match status" value="1"/>
</dbReference>
<proteinExistence type="predicted"/>
<dbReference type="RefSeq" id="WP_344747838.1">
    <property type="nucleotide sequence ID" value="NZ_BAAAWW010000139.1"/>
</dbReference>
<evidence type="ECO:0000313" key="3">
    <source>
        <dbReference type="Proteomes" id="UP001589610"/>
    </source>
</evidence>